<dbReference type="InterPro" id="IPR051560">
    <property type="entry name" value="MAM_domain-containing"/>
</dbReference>
<name>A0A3P7BL41_HYMDI</name>
<feature type="domain" description="MAM" evidence="2">
    <location>
        <begin position="970"/>
        <end position="1055"/>
    </location>
</feature>
<dbReference type="Proteomes" id="UP000274504">
    <property type="component" value="Unassembled WGS sequence"/>
</dbReference>
<feature type="domain" description="MAM" evidence="2">
    <location>
        <begin position="1127"/>
        <end position="1258"/>
    </location>
</feature>
<dbReference type="EMBL" id="UYSG01011104">
    <property type="protein sequence ID" value="VDL60904.1"/>
    <property type="molecule type" value="Genomic_DNA"/>
</dbReference>
<feature type="domain" description="MAM" evidence="2">
    <location>
        <begin position="278"/>
        <end position="366"/>
    </location>
</feature>
<feature type="domain" description="MAM" evidence="2">
    <location>
        <begin position="428"/>
        <end position="514"/>
    </location>
</feature>
<dbReference type="OrthoDB" id="6278029at2759"/>
<evidence type="ECO:0000259" key="2">
    <source>
        <dbReference type="PROSITE" id="PS50060"/>
    </source>
</evidence>
<proteinExistence type="predicted"/>
<dbReference type="Gene3D" id="2.60.120.200">
    <property type="match status" value="5"/>
</dbReference>
<dbReference type="PROSITE" id="PS50060">
    <property type="entry name" value="MAM_2"/>
    <property type="match status" value="6"/>
</dbReference>
<feature type="domain" description="MAM" evidence="2">
    <location>
        <begin position="735"/>
        <end position="819"/>
    </location>
</feature>
<reference evidence="3 4" key="1">
    <citation type="submission" date="2018-11" db="EMBL/GenBank/DDBJ databases">
        <authorList>
            <consortium name="Pathogen Informatics"/>
        </authorList>
    </citation>
    <scope>NUCLEOTIDE SEQUENCE [LARGE SCALE GENOMIC DNA]</scope>
</reference>
<evidence type="ECO:0000313" key="3">
    <source>
        <dbReference type="EMBL" id="VDL60904.1"/>
    </source>
</evidence>
<feature type="region of interest" description="Disordered" evidence="1">
    <location>
        <begin position="78"/>
        <end position="97"/>
    </location>
</feature>
<feature type="domain" description="MAM" evidence="2">
    <location>
        <begin position="45"/>
        <end position="134"/>
    </location>
</feature>
<sequence length="1348" mass="148729">MLIEGAWSNSERQFTRRKSHLGCLVYLQRGLEHSQSSSAAIKPLAVCDFNNRGTCGWKSEETDLGHRWMSEQGSICLKSRPSSVHSPNSEDSSWLQELSDDSSDVEADIITRFKSPSIKAAVGLKYVIIECVSFLLESSSIIKPLAICDFNNKKTCGWFNEETDWSHRWIPENGSLCLKAKHFLAEVSNSDESSWLQELSAASSEKEADITIRFKSPPIKVVVGLKCIGFDYSISFSSGEKSKSAGKSPSLSLLQQQKGYLSIDRFFQFASPIIKPLAICDFNKGGACGWKIEETDLGHRWTPDYGSFCLKASQSSSPVKKSEESSWFEGLSAELPKKDININARFKSPLIPSSVSLKCLAFAYLINRGHGKGSKAVEMPATLSLLQQQKGAFFPCFSKSLFPGAYLIDQNRSLFLSDISPSNVQPLAVCNFDKGGTCGWINDETDWRHQWRVEQGSLCLKVKLSSTPIQNLEESSWFQGLTAKSPKKKVDITTRFKSPPIPVSVGLKCIGFDYSINLYQAKNFSTSIVKPLAICDFNNGGTCGWKSEETDLGHRWIPEQGFLCLTGQQSSGSVQNSGESEDWLDGFSVDLPKSVTDITVRFKSRLIPSSVVLKCLGFTYSINLGSSEIVETSFLSLLQQQKGYLFVEFSPLDLQPLAICDFDDGDTCDWKSEETDLGHRWKPNQGSLCLEAKLSSPPVKKSKPSSWFKGLSAGSSKKDLDINTQISSPIIKPLAVCDFGNGGTCGWFNEEAEWKHRWKIDQGSLCLKAKQPSSLSQNTEAHWIPGIFSEIPVETDVTARFKSPSVPPSVGLKCVDFVYSINLGRKGSSKVVKASTSLSLLQQQKGWIYASSKPLAICDFNNGGTCGWKSEETYLAHRWITEHGLLCLKAKQSSVISKDSDVSFWLPGLSAESTKEETDVTSRFKSPSVPSSFGLKCIGFDYSVNLGHGKNSKTSNTSAKPPHLDIKPLAICDFDDGEACGWINEESDLKRQWIINQGSLCLKAKQYSAKSLHSKASWIPGIASETREVETDVTARFKSPSVPPSIGLKCIGFVYSVNLGKSSKTVDNSASLALLQQQKGYLLISSNFLLSVIKSKFFYVNVPSTLLFLFSLSPLESLESSRQAPLAVCDFDDGDTCGWVHEEAVWTHQWSVQARSLCLKAKSILPQKKKSSSWFADRSVDKPSDSLKEVSVRFTSPPIPSVVNLKCIAFSYSMDLGHGKISESMGSLSLLQQQKGCLFHLPSLLHVWTFDEGDMEEWTNDIDNWQQKWRIMETNLPSSSICVSAKLPRKSSSKKFSLVSTLVAKKSLSRFWSPGVSGRLGIKCFSLQFIIEKAGGGANLALLQQSSG</sequence>
<dbReference type="Pfam" id="PF00629">
    <property type="entry name" value="MAM"/>
    <property type="match status" value="5"/>
</dbReference>
<accession>A0A3P7BL41</accession>
<dbReference type="GO" id="GO:0016020">
    <property type="term" value="C:membrane"/>
    <property type="evidence" value="ECO:0007669"/>
    <property type="project" value="InterPro"/>
</dbReference>
<dbReference type="PANTHER" id="PTHR23282:SF101">
    <property type="entry name" value="MAM DOMAIN-CONTAINING PROTEIN"/>
    <property type="match status" value="1"/>
</dbReference>
<organism evidence="3 4">
    <name type="scientific">Hymenolepis diminuta</name>
    <name type="common">Rat tapeworm</name>
    <dbReference type="NCBI Taxonomy" id="6216"/>
    <lineage>
        <taxon>Eukaryota</taxon>
        <taxon>Metazoa</taxon>
        <taxon>Spiralia</taxon>
        <taxon>Lophotrochozoa</taxon>
        <taxon>Platyhelminthes</taxon>
        <taxon>Cestoda</taxon>
        <taxon>Eucestoda</taxon>
        <taxon>Cyclophyllidea</taxon>
        <taxon>Hymenolepididae</taxon>
        <taxon>Hymenolepis</taxon>
    </lineage>
</organism>
<evidence type="ECO:0000256" key="1">
    <source>
        <dbReference type="SAM" id="MobiDB-lite"/>
    </source>
</evidence>
<evidence type="ECO:0000313" key="4">
    <source>
        <dbReference type="Proteomes" id="UP000274504"/>
    </source>
</evidence>
<gene>
    <name evidence="3" type="ORF">HDID_LOCUS8586</name>
</gene>
<dbReference type="PANTHER" id="PTHR23282">
    <property type="entry name" value="APICAL ENDOSOMAL GLYCOPROTEIN PRECURSOR"/>
    <property type="match status" value="1"/>
</dbReference>
<feature type="compositionally biased region" description="Polar residues" evidence="1">
    <location>
        <begin position="80"/>
        <end position="96"/>
    </location>
</feature>
<protein>
    <recommendedName>
        <fullName evidence="2">MAM domain-containing protein</fullName>
    </recommendedName>
</protein>
<dbReference type="InterPro" id="IPR000998">
    <property type="entry name" value="MAM_dom"/>
</dbReference>